<dbReference type="Proteomes" id="UP000239731">
    <property type="component" value="Unassembled WGS sequence"/>
</dbReference>
<name>A0A2T0HI58_PSEFL</name>
<accession>A0A2T0HI58</accession>
<comment type="caution">
    <text evidence="1">The sequence shown here is derived from an EMBL/GenBank/DDBJ whole genome shotgun (WGS) entry which is preliminary data.</text>
</comment>
<organism evidence="1 2">
    <name type="scientific">Pseudomonas fluorescens</name>
    <dbReference type="NCBI Taxonomy" id="294"/>
    <lineage>
        <taxon>Bacteria</taxon>
        <taxon>Pseudomonadati</taxon>
        <taxon>Pseudomonadota</taxon>
        <taxon>Gammaproteobacteria</taxon>
        <taxon>Pseudomonadales</taxon>
        <taxon>Pseudomonadaceae</taxon>
        <taxon>Pseudomonas</taxon>
    </lineage>
</organism>
<evidence type="ECO:0000313" key="1">
    <source>
        <dbReference type="EMBL" id="PRW80804.1"/>
    </source>
</evidence>
<protein>
    <submittedName>
        <fullName evidence="1">Uncharacterized protein</fullName>
    </submittedName>
</protein>
<sequence length="76" mass="8205">MVSSVDAATNSGLQNYNFEALTKFVNNLYSVNDSFEMLGRKLYDVSVSTGFMAEQLVAMAGGAEAFNAANSKFFDS</sequence>
<dbReference type="RefSeq" id="WP_146136129.1">
    <property type="nucleotide sequence ID" value="NZ_PVUH01000223.1"/>
</dbReference>
<dbReference type="AlphaFoldDB" id="A0A2T0HI58"/>
<gene>
    <name evidence="1" type="ORF">C7A10_32575</name>
</gene>
<reference evidence="1 2" key="1">
    <citation type="submission" date="2018-03" db="EMBL/GenBank/DDBJ databases">
        <title>Blue discolouration in mozzarella cheese caused by Pseudomonas fluorescens.</title>
        <authorList>
            <person name="Chiesa F."/>
            <person name="Dalmasso A."/>
            <person name="Lomonaco S."/>
        </authorList>
    </citation>
    <scope>NUCLEOTIDE SEQUENCE [LARGE SCALE GENOMIC DNA]</scope>
    <source>
        <strain evidence="1 2">11293</strain>
    </source>
</reference>
<feature type="non-terminal residue" evidence="1">
    <location>
        <position position="76"/>
    </location>
</feature>
<dbReference type="EMBL" id="PVUH01000223">
    <property type="protein sequence ID" value="PRW80804.1"/>
    <property type="molecule type" value="Genomic_DNA"/>
</dbReference>
<evidence type="ECO:0000313" key="2">
    <source>
        <dbReference type="Proteomes" id="UP000239731"/>
    </source>
</evidence>
<proteinExistence type="predicted"/>